<evidence type="ECO:0000256" key="2">
    <source>
        <dbReference type="HAMAP-Rule" id="MF_00973"/>
    </source>
</evidence>
<comment type="function">
    <text evidence="2">Required for morphogenesis under gluconeogenic growth conditions.</text>
</comment>
<proteinExistence type="inferred from homology"/>
<dbReference type="SUPFAM" id="SSF142338">
    <property type="entry name" value="CofD-like"/>
    <property type="match status" value="1"/>
</dbReference>
<keyword evidence="4" id="KW-0808">Transferase</keyword>
<gene>
    <name evidence="4" type="ORF">M6D93_09255</name>
</gene>
<comment type="subcellular location">
    <subcellularLocation>
        <location evidence="2">Cytoplasm</location>
    </subcellularLocation>
</comment>
<evidence type="ECO:0000313" key="4">
    <source>
        <dbReference type="EMBL" id="UQX90168.1"/>
    </source>
</evidence>
<dbReference type="Pfam" id="PF01933">
    <property type="entry name" value="CofD"/>
    <property type="match status" value="1"/>
</dbReference>
<sequence length="369" mass="38057">MASTPPRRRIVALGGGHGLYASLSALRELDVDITAVVTVADDGGSSGRIRRELDVLPPGDLRMALAALAAAPAQPVSPSASASTSPPSTATTTATPTSAAAPPTPPGADNPFATAAPANRPDLAVDWAEILQHRMGGHGALAGHPIGNLLLTGLLELYADDPVRALDLAASVVAAQGRVLPMASRPLDLIAEVTSTDPDDPQRFRRIRGQSSIAATPGRVASIALVPVDARACPEAVEAIRNADVVLLGPGSWYTSVIPHLLVRELAEAIVTTQALVVTILNLAPQAGETDGFSPEEHLRVLRAVREDLRVDAVIADADAVSDSEGLRRYAESIGARLSLTPVAEPNSSARHDPARLSSAIASVTGLFG</sequence>
<keyword evidence="5" id="KW-1185">Reference proteome</keyword>
<reference evidence="4" key="1">
    <citation type="journal article" date="2018" name="Int. J. Syst. Evol. Microbiol.">
        <title>Jatrophihabitans telluris sp. nov., isolated from sediment soil of lava forest wetlands and the emended description of the genus Jatrophihabitans.</title>
        <authorList>
            <person name="Lee K.C."/>
            <person name="Suh M.K."/>
            <person name="Eom M.K."/>
            <person name="Kim K.K."/>
            <person name="Kim J.S."/>
            <person name="Kim D.S."/>
            <person name="Ko S.H."/>
            <person name="Shin Y.K."/>
            <person name="Lee J.S."/>
        </authorList>
    </citation>
    <scope>NUCLEOTIDE SEQUENCE</scope>
    <source>
        <strain evidence="4">N237</strain>
    </source>
</reference>
<keyword evidence="1 2" id="KW-0963">Cytoplasm</keyword>
<dbReference type="Proteomes" id="UP001056336">
    <property type="component" value="Chromosome"/>
</dbReference>
<dbReference type="GO" id="GO:0016740">
    <property type="term" value="F:transferase activity"/>
    <property type="evidence" value="ECO:0007669"/>
    <property type="project" value="UniProtKB-KW"/>
</dbReference>
<dbReference type="InterPro" id="IPR002882">
    <property type="entry name" value="CofD"/>
</dbReference>
<comment type="similarity">
    <text evidence="2">Belongs to the gluconeogenesis factor family.</text>
</comment>
<dbReference type="CDD" id="cd07187">
    <property type="entry name" value="YvcK_like"/>
    <property type="match status" value="1"/>
</dbReference>
<feature type="compositionally biased region" description="Low complexity" evidence="3">
    <location>
        <begin position="75"/>
        <end position="101"/>
    </location>
</feature>
<dbReference type="HAMAP" id="MF_00973">
    <property type="entry name" value="Gluconeogen_factor"/>
    <property type="match status" value="1"/>
</dbReference>
<dbReference type="PANTHER" id="PTHR30135">
    <property type="entry name" value="UNCHARACTERIZED PROTEIN YVCK-RELATED"/>
    <property type="match status" value="1"/>
</dbReference>
<evidence type="ECO:0000313" key="5">
    <source>
        <dbReference type="Proteomes" id="UP001056336"/>
    </source>
</evidence>
<accession>A0ABY4R2N6</accession>
<dbReference type="RefSeq" id="WP_249774064.1">
    <property type="nucleotide sequence ID" value="NZ_CP097332.1"/>
</dbReference>
<feature type="region of interest" description="Disordered" evidence="3">
    <location>
        <begin position="75"/>
        <end position="117"/>
    </location>
</feature>
<reference evidence="4" key="2">
    <citation type="submission" date="2022-05" db="EMBL/GenBank/DDBJ databases">
        <authorList>
            <person name="Kim J.-S."/>
            <person name="Lee K."/>
            <person name="Suh M."/>
            <person name="Eom M."/>
            <person name="Kim J.-S."/>
            <person name="Kim D.-S."/>
            <person name="Ko S.-H."/>
            <person name="Shin Y."/>
            <person name="Lee J.-S."/>
        </authorList>
    </citation>
    <scope>NUCLEOTIDE SEQUENCE</scope>
    <source>
        <strain evidence="4">N237</strain>
    </source>
</reference>
<evidence type="ECO:0000256" key="1">
    <source>
        <dbReference type="ARBA" id="ARBA00022490"/>
    </source>
</evidence>
<dbReference type="PANTHER" id="PTHR30135:SF3">
    <property type="entry name" value="GLUCONEOGENESIS FACTOR-RELATED"/>
    <property type="match status" value="1"/>
</dbReference>
<dbReference type="InterPro" id="IPR038136">
    <property type="entry name" value="CofD-like_dom_sf"/>
</dbReference>
<evidence type="ECO:0000256" key="3">
    <source>
        <dbReference type="SAM" id="MobiDB-lite"/>
    </source>
</evidence>
<dbReference type="EMBL" id="CP097332">
    <property type="protein sequence ID" value="UQX90168.1"/>
    <property type="molecule type" value="Genomic_DNA"/>
</dbReference>
<dbReference type="Gene3D" id="3.40.50.10680">
    <property type="entry name" value="CofD-like domains"/>
    <property type="match status" value="1"/>
</dbReference>
<name>A0ABY4R2N6_9ACTN</name>
<dbReference type="InterPro" id="IPR010119">
    <property type="entry name" value="Gluconeogen_factor"/>
</dbReference>
<protein>
    <recommendedName>
        <fullName evidence="2">Putative gluconeogenesis factor</fullName>
    </recommendedName>
</protein>
<organism evidence="4 5">
    <name type="scientific">Jatrophihabitans telluris</name>
    <dbReference type="NCBI Taxonomy" id="2038343"/>
    <lineage>
        <taxon>Bacteria</taxon>
        <taxon>Bacillati</taxon>
        <taxon>Actinomycetota</taxon>
        <taxon>Actinomycetes</taxon>
        <taxon>Jatrophihabitantales</taxon>
        <taxon>Jatrophihabitantaceae</taxon>
        <taxon>Jatrophihabitans</taxon>
    </lineage>
</organism>